<keyword evidence="1" id="KW-0813">Transport</keyword>
<dbReference type="GO" id="GO:0070390">
    <property type="term" value="C:transcription export complex 2"/>
    <property type="evidence" value="ECO:0007669"/>
    <property type="project" value="UniProtKB-UniRule"/>
</dbReference>
<dbReference type="AlphaFoldDB" id="A0A9P3PXI2"/>
<dbReference type="GO" id="GO:0006368">
    <property type="term" value="P:transcription elongation by RNA polymerase II"/>
    <property type="evidence" value="ECO:0007669"/>
    <property type="project" value="UniProtKB-UniRule"/>
</dbReference>
<keyword evidence="1" id="KW-0963">Cytoplasm</keyword>
<keyword evidence="1" id="KW-0811">Translocation</keyword>
<keyword evidence="1" id="KW-0156">Chromatin regulator</keyword>
<comment type="similarity">
    <text evidence="1">Belongs to the ENY2 family.</text>
</comment>
<comment type="function">
    <text evidence="1">Involved in mRNA export coupled transcription activation by association with both the TREX-2 and the SAGA complexes. At the promoters, SAGA is required for recruitment of the basal transcription machinery. It influences RNA polymerase II transcriptional activity through different activities such as TBP interaction and promoter selectivity, interaction with transcription activators, and chromatin modification through histone acetylation and deubiquitination. Within the SAGA complex, participates to a subcomplex required for deubiquitination of H2B and for the maintenance of steady-state H3 methylation levels. The TREX-2 complex functions in docking export-competent ribonucleoprotein particles (mRNPs) to the nuclear entrance of the nuclear pore complex (nuclear basket). TREX-2 participates in mRNA export and accurate chromatin positioning in the nucleus by tethering genes to the nuclear periphery. May also be involved in cytoplasmic mRNA decay by interaction with components of P-bodies.</text>
</comment>
<dbReference type="GO" id="GO:0000124">
    <property type="term" value="C:SAGA complex"/>
    <property type="evidence" value="ECO:0007669"/>
    <property type="project" value="UniProtKB-UniRule"/>
</dbReference>
<dbReference type="OrthoDB" id="6221744at2759"/>
<keyword evidence="1" id="KW-0539">Nucleus</keyword>
<keyword evidence="1" id="KW-0010">Activator</keyword>
<sequence>MPVKPAEVDALHAQIHRRLVNSGEWDRILSNLASKLNESGWSDDLLHRSKERARVMEPLSFQALFDEFAPNAQGSLPLAIKREIMAQIREYVEKQFA</sequence>
<evidence type="ECO:0000313" key="2">
    <source>
        <dbReference type="EMBL" id="GLB42991.1"/>
    </source>
</evidence>
<dbReference type="GO" id="GO:0005654">
    <property type="term" value="C:nucleoplasm"/>
    <property type="evidence" value="ECO:0007669"/>
    <property type="project" value="UniProtKB-SubCell"/>
</dbReference>
<dbReference type="GO" id="GO:0006406">
    <property type="term" value="P:mRNA export from nucleus"/>
    <property type="evidence" value="ECO:0007669"/>
    <property type="project" value="UniProtKB-UniRule"/>
</dbReference>
<keyword evidence="1" id="KW-0805">Transcription regulation</keyword>
<gene>
    <name evidence="1 2" type="primary">SUS1</name>
    <name evidence="2" type="ORF">LshimejAT787_1204400</name>
</gene>
<evidence type="ECO:0000256" key="1">
    <source>
        <dbReference type="HAMAP-Rule" id="MF_03046"/>
    </source>
</evidence>
<evidence type="ECO:0000313" key="3">
    <source>
        <dbReference type="Proteomes" id="UP001063166"/>
    </source>
</evidence>
<accession>A0A9P3PXI2</accession>
<dbReference type="GO" id="GO:0006325">
    <property type="term" value="P:chromatin organization"/>
    <property type="evidence" value="ECO:0007669"/>
    <property type="project" value="UniProtKB-KW"/>
</dbReference>
<dbReference type="PANTHER" id="PTHR12514">
    <property type="entry name" value="ENHANCER OF YELLOW 2 TRANSCRIPTION FACTOR"/>
    <property type="match status" value="1"/>
</dbReference>
<keyword evidence="1" id="KW-0653">Protein transport</keyword>
<dbReference type="Proteomes" id="UP001063166">
    <property type="component" value="Unassembled WGS sequence"/>
</dbReference>
<dbReference type="Gene3D" id="1.10.246.140">
    <property type="match status" value="1"/>
</dbReference>
<dbReference type="Pfam" id="PF10163">
    <property type="entry name" value="EnY2"/>
    <property type="match status" value="1"/>
</dbReference>
<proteinExistence type="inferred from homology"/>
<dbReference type="GO" id="GO:0071819">
    <property type="term" value="C:DUBm complex"/>
    <property type="evidence" value="ECO:0007669"/>
    <property type="project" value="UniProtKB-UniRule"/>
</dbReference>
<name>A0A9P3PXI2_LYOSH</name>
<reference evidence="2" key="1">
    <citation type="submission" date="2022-07" db="EMBL/GenBank/DDBJ databases">
        <title>The genome of Lyophyllum shimeji provides insight into the initial evolution of ectomycorrhizal fungal genome.</title>
        <authorList>
            <person name="Kobayashi Y."/>
            <person name="Shibata T."/>
            <person name="Hirakawa H."/>
            <person name="Shigenobu S."/>
            <person name="Nishiyama T."/>
            <person name="Yamada A."/>
            <person name="Hasebe M."/>
            <person name="Kawaguchi M."/>
        </authorList>
    </citation>
    <scope>NUCLEOTIDE SEQUENCE</scope>
    <source>
        <strain evidence="2">AT787</strain>
    </source>
</reference>
<dbReference type="HAMAP" id="MF_03046">
    <property type="entry name" value="ENY2_Sus1"/>
    <property type="match status" value="1"/>
</dbReference>
<organism evidence="2 3">
    <name type="scientific">Lyophyllum shimeji</name>
    <name type="common">Hon-shimeji</name>
    <name type="synonym">Tricholoma shimeji</name>
    <dbReference type="NCBI Taxonomy" id="47721"/>
    <lineage>
        <taxon>Eukaryota</taxon>
        <taxon>Fungi</taxon>
        <taxon>Dikarya</taxon>
        <taxon>Basidiomycota</taxon>
        <taxon>Agaricomycotina</taxon>
        <taxon>Agaricomycetes</taxon>
        <taxon>Agaricomycetidae</taxon>
        <taxon>Agaricales</taxon>
        <taxon>Tricholomatineae</taxon>
        <taxon>Lyophyllaceae</taxon>
        <taxon>Lyophyllum</taxon>
    </lineage>
</organism>
<dbReference type="GO" id="GO:0005643">
    <property type="term" value="C:nuclear pore"/>
    <property type="evidence" value="ECO:0007669"/>
    <property type="project" value="UniProtKB-UniRule"/>
</dbReference>
<protein>
    <recommendedName>
        <fullName evidence="1">Transcription and mRNA export factor SUS1</fullName>
    </recommendedName>
</protein>
<comment type="subcellular location">
    <subcellularLocation>
        <location evidence="1">Nucleus</location>
        <location evidence="1">Nucleoplasm</location>
    </subcellularLocation>
    <subcellularLocation>
        <location evidence="1">Cytoplasm</location>
        <location evidence="1">P-body</location>
    </subcellularLocation>
</comment>
<comment type="caution">
    <text evidence="2">The sequence shown here is derived from an EMBL/GenBank/DDBJ whole genome shotgun (WGS) entry which is preliminary data.</text>
</comment>
<keyword evidence="1" id="KW-0509">mRNA transport</keyword>
<dbReference type="EMBL" id="BRPK01000012">
    <property type="protein sequence ID" value="GLB42991.1"/>
    <property type="molecule type" value="Genomic_DNA"/>
</dbReference>
<keyword evidence="1" id="KW-0804">Transcription</keyword>
<comment type="subunit">
    <text evidence="1">Component of the nuclear pore complex (NPC)-associated TREX-2 complex (transcription and export complex 2), composed of at least SUS1, SAC3, THP1, SEM1, and CDC31. TREX-2 contains 2 SUS1 chains. The TREX-2 complex interacts with the nucleoporin NUP1. Component of the 1.8 MDa SAGA transcription coactivator-HAT complex. SAGA is built of 5 distinct domains with specialized functions. Within the SAGA complex, SUS1, SGF11, SGF73 and UBP8 form an additional subcomplex of SAGA called the DUB module (deubiquitination module). Interacts directly with THP1, SAC3, SGF11, and with the RNA polymerase II.</text>
</comment>
<dbReference type="GO" id="GO:0000932">
    <property type="term" value="C:P-body"/>
    <property type="evidence" value="ECO:0007669"/>
    <property type="project" value="UniProtKB-SubCell"/>
</dbReference>
<dbReference type="InterPro" id="IPR038212">
    <property type="entry name" value="TF_EnY2_sf"/>
</dbReference>
<dbReference type="GO" id="GO:0015031">
    <property type="term" value="P:protein transport"/>
    <property type="evidence" value="ECO:0007669"/>
    <property type="project" value="UniProtKB-KW"/>
</dbReference>
<dbReference type="InterPro" id="IPR018783">
    <property type="entry name" value="TF_ENY2"/>
</dbReference>
<dbReference type="GO" id="GO:0003713">
    <property type="term" value="F:transcription coactivator activity"/>
    <property type="evidence" value="ECO:0007669"/>
    <property type="project" value="UniProtKB-UniRule"/>
</dbReference>
<keyword evidence="3" id="KW-1185">Reference proteome</keyword>